<sequence>MPVFEIKLKMLKEMYHISLNSEEHPMKFREAIEAATCMAPSSQRIKCKGKIIPADLENWDDYKDILADGLLMMIMM</sequence>
<dbReference type="Gene3D" id="3.10.20.90">
    <property type="entry name" value="Phosphatidylinositol 3-kinase Catalytic Subunit, Chain A, domain 1"/>
    <property type="match status" value="1"/>
</dbReference>
<name>A0ABN7SFI5_OIKDI</name>
<evidence type="ECO:0000313" key="2">
    <source>
        <dbReference type="Proteomes" id="UP001158576"/>
    </source>
</evidence>
<dbReference type="InterPro" id="IPR029071">
    <property type="entry name" value="Ubiquitin-like_domsf"/>
</dbReference>
<dbReference type="Proteomes" id="UP001158576">
    <property type="component" value="Chromosome XSR"/>
</dbReference>
<organism evidence="1 2">
    <name type="scientific">Oikopleura dioica</name>
    <name type="common">Tunicate</name>
    <dbReference type="NCBI Taxonomy" id="34765"/>
    <lineage>
        <taxon>Eukaryota</taxon>
        <taxon>Metazoa</taxon>
        <taxon>Chordata</taxon>
        <taxon>Tunicata</taxon>
        <taxon>Appendicularia</taxon>
        <taxon>Copelata</taxon>
        <taxon>Oikopleuridae</taxon>
        <taxon>Oikopleura</taxon>
    </lineage>
</organism>
<proteinExistence type="predicted"/>
<dbReference type="SUPFAM" id="SSF54236">
    <property type="entry name" value="Ubiquitin-like"/>
    <property type="match status" value="1"/>
</dbReference>
<dbReference type="EMBL" id="OU015569">
    <property type="protein sequence ID" value="CAG5096580.1"/>
    <property type="molecule type" value="Genomic_DNA"/>
</dbReference>
<evidence type="ECO:0000313" key="1">
    <source>
        <dbReference type="EMBL" id="CAG5096580.1"/>
    </source>
</evidence>
<keyword evidence="2" id="KW-1185">Reference proteome</keyword>
<protein>
    <submittedName>
        <fullName evidence="1">Oidioi.mRNA.OKI2018_I69.XSR.g14686.t1.cds</fullName>
    </submittedName>
</protein>
<gene>
    <name evidence="1" type="ORF">OKIOD_LOCUS6244</name>
</gene>
<accession>A0ABN7SFI5</accession>
<reference evidence="1 2" key="1">
    <citation type="submission" date="2021-04" db="EMBL/GenBank/DDBJ databases">
        <authorList>
            <person name="Bliznina A."/>
        </authorList>
    </citation>
    <scope>NUCLEOTIDE SEQUENCE [LARGE SCALE GENOMIC DNA]</scope>
</reference>